<name>A0A8S3QFJ6_MYTED</name>
<sequence>MLLCEKLDEAQSGPGEIITERQNSRHGRCPDIKLSNAHDDTGSSDGNSIDHEFPREINCTETEKDAINCSKRKLIKLNVDVSDKENTSLPRKRTCLTVEKVKRKLFVENETARQHGLSIQNVQKLQNVNKMERMLSYVQSVRLSREKRRMTELDKIKMLLGEISDVKLYIEAKEKCERCPDNTSIQAKMEQHYIRLQTVVSKNHNEIRVKLAISPNNKSLLFKKKLAETLMDKWGYFY</sequence>
<dbReference type="EMBL" id="CAJPWZ010000516">
    <property type="protein sequence ID" value="CAG2195360.1"/>
    <property type="molecule type" value="Genomic_DNA"/>
</dbReference>
<feature type="region of interest" description="Disordered" evidence="1">
    <location>
        <begin position="13"/>
        <end position="52"/>
    </location>
</feature>
<gene>
    <name evidence="2" type="ORF">MEDL_10314</name>
</gene>
<proteinExistence type="predicted"/>
<dbReference type="Proteomes" id="UP000683360">
    <property type="component" value="Unassembled WGS sequence"/>
</dbReference>
<evidence type="ECO:0000256" key="1">
    <source>
        <dbReference type="SAM" id="MobiDB-lite"/>
    </source>
</evidence>
<organism evidence="2 3">
    <name type="scientific">Mytilus edulis</name>
    <name type="common">Blue mussel</name>
    <dbReference type="NCBI Taxonomy" id="6550"/>
    <lineage>
        <taxon>Eukaryota</taxon>
        <taxon>Metazoa</taxon>
        <taxon>Spiralia</taxon>
        <taxon>Lophotrochozoa</taxon>
        <taxon>Mollusca</taxon>
        <taxon>Bivalvia</taxon>
        <taxon>Autobranchia</taxon>
        <taxon>Pteriomorphia</taxon>
        <taxon>Mytilida</taxon>
        <taxon>Mytiloidea</taxon>
        <taxon>Mytilidae</taxon>
        <taxon>Mytilinae</taxon>
        <taxon>Mytilus</taxon>
    </lineage>
</organism>
<dbReference type="AlphaFoldDB" id="A0A8S3QFJ6"/>
<accession>A0A8S3QFJ6</accession>
<keyword evidence="3" id="KW-1185">Reference proteome</keyword>
<protein>
    <submittedName>
        <fullName evidence="2">Uncharacterized protein</fullName>
    </submittedName>
</protein>
<evidence type="ECO:0000313" key="2">
    <source>
        <dbReference type="EMBL" id="CAG2195360.1"/>
    </source>
</evidence>
<evidence type="ECO:0000313" key="3">
    <source>
        <dbReference type="Proteomes" id="UP000683360"/>
    </source>
</evidence>
<dbReference type="OrthoDB" id="10376129at2759"/>
<reference evidence="2" key="1">
    <citation type="submission" date="2021-03" db="EMBL/GenBank/DDBJ databases">
        <authorList>
            <person name="Bekaert M."/>
        </authorList>
    </citation>
    <scope>NUCLEOTIDE SEQUENCE</scope>
</reference>
<comment type="caution">
    <text evidence="2">The sequence shown here is derived from an EMBL/GenBank/DDBJ whole genome shotgun (WGS) entry which is preliminary data.</text>
</comment>
<feature type="compositionally biased region" description="Basic and acidic residues" evidence="1">
    <location>
        <begin position="18"/>
        <end position="41"/>
    </location>
</feature>